<evidence type="ECO:0000259" key="12">
    <source>
        <dbReference type="PROSITE" id="PS51671"/>
    </source>
</evidence>
<dbReference type="InterPro" id="IPR029753">
    <property type="entry name" value="D-isomer_DH_CS"/>
</dbReference>
<dbReference type="SUPFAM" id="SSF55021">
    <property type="entry name" value="ACT-like"/>
    <property type="match status" value="1"/>
</dbReference>
<keyword evidence="14" id="KW-1185">Reference proteome</keyword>
<dbReference type="InterPro" id="IPR045626">
    <property type="entry name" value="PGDH_ASB_dom"/>
</dbReference>
<accession>A0A8J3ICG5</accession>
<dbReference type="Proteomes" id="UP000612362">
    <property type="component" value="Unassembled WGS sequence"/>
</dbReference>
<dbReference type="SUPFAM" id="SSF51735">
    <property type="entry name" value="NAD(P)-binding Rossmann-fold domains"/>
    <property type="match status" value="1"/>
</dbReference>
<dbReference type="InterPro" id="IPR006140">
    <property type="entry name" value="D-isomer_DH_NAD-bd"/>
</dbReference>
<dbReference type="Pfam" id="PF01842">
    <property type="entry name" value="ACT"/>
    <property type="match status" value="1"/>
</dbReference>
<dbReference type="InterPro" id="IPR002912">
    <property type="entry name" value="ACT_dom"/>
</dbReference>
<evidence type="ECO:0000256" key="4">
    <source>
        <dbReference type="ARBA" id="ARBA00021582"/>
    </source>
</evidence>
<dbReference type="Pfam" id="PF02826">
    <property type="entry name" value="2-Hacid_dh_C"/>
    <property type="match status" value="1"/>
</dbReference>
<comment type="similarity">
    <text evidence="3 11">Belongs to the D-isomer specific 2-hydroxyacid dehydrogenase family.</text>
</comment>
<feature type="domain" description="ACT" evidence="12">
    <location>
        <begin position="493"/>
        <end position="575"/>
    </location>
</feature>
<dbReference type="Gene3D" id="3.30.70.260">
    <property type="match status" value="1"/>
</dbReference>
<evidence type="ECO:0000256" key="3">
    <source>
        <dbReference type="ARBA" id="ARBA00005854"/>
    </source>
</evidence>
<gene>
    <name evidence="13" type="ORF">KSX_82850</name>
</gene>
<evidence type="ECO:0000256" key="11">
    <source>
        <dbReference type="RuleBase" id="RU363003"/>
    </source>
</evidence>
<evidence type="ECO:0000313" key="13">
    <source>
        <dbReference type="EMBL" id="GHO50122.1"/>
    </source>
</evidence>
<dbReference type="InterPro" id="IPR045865">
    <property type="entry name" value="ACT-like_dom_sf"/>
</dbReference>
<dbReference type="NCBIfam" id="TIGR01327">
    <property type="entry name" value="PGDH"/>
    <property type="match status" value="1"/>
</dbReference>
<dbReference type="GO" id="GO:0006564">
    <property type="term" value="P:L-serine biosynthetic process"/>
    <property type="evidence" value="ECO:0007669"/>
    <property type="project" value="UniProtKB-UniRule"/>
</dbReference>
<reference evidence="13" key="1">
    <citation type="submission" date="2020-10" db="EMBL/GenBank/DDBJ databases">
        <title>Taxonomic study of unclassified bacteria belonging to the class Ktedonobacteria.</title>
        <authorList>
            <person name="Yabe S."/>
            <person name="Wang C.M."/>
            <person name="Zheng Y."/>
            <person name="Sakai Y."/>
            <person name="Cavaletti L."/>
            <person name="Monciardini P."/>
            <person name="Donadio S."/>
        </authorList>
    </citation>
    <scope>NUCLEOTIDE SEQUENCE</scope>
    <source>
        <strain evidence="13">SOSP1-1</strain>
    </source>
</reference>
<keyword evidence="7 11" id="KW-0520">NAD</keyword>
<evidence type="ECO:0000256" key="1">
    <source>
        <dbReference type="ARBA" id="ARBA00003800"/>
    </source>
</evidence>
<dbReference type="InterPro" id="IPR006139">
    <property type="entry name" value="D-isomer_2_OHA_DH_cat_dom"/>
</dbReference>
<dbReference type="FunFam" id="3.30.1330.90:FF:000003">
    <property type="entry name" value="D-3-phosphoglycerate dehydrogenase"/>
    <property type="match status" value="1"/>
</dbReference>
<dbReference type="CDD" id="cd12173">
    <property type="entry name" value="PGDH_4"/>
    <property type="match status" value="1"/>
</dbReference>
<dbReference type="FunFam" id="3.40.50.720:FF:000021">
    <property type="entry name" value="D-3-phosphoglycerate dehydrogenase"/>
    <property type="match status" value="1"/>
</dbReference>
<dbReference type="PANTHER" id="PTHR42789">
    <property type="entry name" value="D-ISOMER SPECIFIC 2-HYDROXYACID DEHYDROGENASE FAMILY PROTEIN (AFU_ORTHOLOGUE AFUA_6G10090)"/>
    <property type="match status" value="1"/>
</dbReference>
<comment type="caution">
    <text evidence="13">The sequence shown here is derived from an EMBL/GenBank/DDBJ whole genome shotgun (WGS) entry which is preliminary data.</text>
</comment>
<name>A0A8J3ICG5_9CHLR</name>
<dbReference type="EC" id="1.1.1.95" evidence="11"/>
<evidence type="ECO:0000313" key="14">
    <source>
        <dbReference type="Proteomes" id="UP000612362"/>
    </source>
</evidence>
<dbReference type="InterPro" id="IPR036291">
    <property type="entry name" value="NAD(P)-bd_dom_sf"/>
</dbReference>
<evidence type="ECO:0000256" key="9">
    <source>
        <dbReference type="ARBA" id="ARBA00048126"/>
    </source>
</evidence>
<evidence type="ECO:0000256" key="10">
    <source>
        <dbReference type="ARBA" id="ARBA00048731"/>
    </source>
</evidence>
<dbReference type="CDD" id="cd04902">
    <property type="entry name" value="ACT_3PGDH-xct"/>
    <property type="match status" value="1"/>
</dbReference>
<dbReference type="InterPro" id="IPR050857">
    <property type="entry name" value="D-2-hydroxyacid_DH"/>
</dbReference>
<keyword evidence="8 11" id="KW-0718">Serine biosynthesis</keyword>
<evidence type="ECO:0000256" key="6">
    <source>
        <dbReference type="ARBA" id="ARBA00023002"/>
    </source>
</evidence>
<comment type="function">
    <text evidence="1">Catalyzes the reversible oxidation of 3-phospho-D-glycerate to 3-phosphonooxypyruvate, the first step of the phosphorylated L-serine biosynthesis pathway. Also catalyzes the reversible oxidation of 2-hydroxyglutarate to 2-oxoglutarate.</text>
</comment>
<keyword evidence="5 11" id="KW-0028">Amino-acid biosynthesis</keyword>
<comment type="catalytic activity">
    <reaction evidence="10 11">
        <text>(2R)-3-phosphoglycerate + NAD(+) = 3-phosphooxypyruvate + NADH + H(+)</text>
        <dbReference type="Rhea" id="RHEA:12641"/>
        <dbReference type="ChEBI" id="CHEBI:15378"/>
        <dbReference type="ChEBI" id="CHEBI:18110"/>
        <dbReference type="ChEBI" id="CHEBI:57540"/>
        <dbReference type="ChEBI" id="CHEBI:57945"/>
        <dbReference type="ChEBI" id="CHEBI:58272"/>
        <dbReference type="EC" id="1.1.1.95"/>
    </reaction>
</comment>
<proteinExistence type="inferred from homology"/>
<dbReference type="EMBL" id="BNJF01000007">
    <property type="protein sequence ID" value="GHO50122.1"/>
    <property type="molecule type" value="Genomic_DNA"/>
</dbReference>
<dbReference type="RefSeq" id="WP_220199184.1">
    <property type="nucleotide sequence ID" value="NZ_BNJF01000007.1"/>
</dbReference>
<dbReference type="SUPFAM" id="SSF52283">
    <property type="entry name" value="Formate/glycerate dehydrogenase catalytic domain-like"/>
    <property type="match status" value="1"/>
</dbReference>
<dbReference type="AlphaFoldDB" id="A0A8J3ICG5"/>
<organism evidence="13 14">
    <name type="scientific">Ktedonospora formicarum</name>
    <dbReference type="NCBI Taxonomy" id="2778364"/>
    <lineage>
        <taxon>Bacteria</taxon>
        <taxon>Bacillati</taxon>
        <taxon>Chloroflexota</taxon>
        <taxon>Ktedonobacteria</taxon>
        <taxon>Ktedonobacterales</taxon>
        <taxon>Ktedonobacteraceae</taxon>
        <taxon>Ktedonospora</taxon>
    </lineage>
</organism>
<dbReference type="InterPro" id="IPR029009">
    <property type="entry name" value="ASB_dom_sf"/>
</dbReference>
<evidence type="ECO:0000256" key="5">
    <source>
        <dbReference type="ARBA" id="ARBA00022605"/>
    </source>
</evidence>
<dbReference type="Pfam" id="PF00389">
    <property type="entry name" value="2-Hacid_dh"/>
    <property type="match status" value="1"/>
</dbReference>
<comment type="pathway">
    <text evidence="2 11">Amino-acid biosynthesis; L-serine biosynthesis; L-serine from 3-phospho-D-glycerate: step 1/3.</text>
</comment>
<keyword evidence="6 11" id="KW-0560">Oxidoreductase</keyword>
<dbReference type="InterPro" id="IPR029752">
    <property type="entry name" value="D-isomer_DH_CS1"/>
</dbReference>
<dbReference type="InterPro" id="IPR006236">
    <property type="entry name" value="PGDH"/>
</dbReference>
<dbReference type="Gene3D" id="3.40.50.720">
    <property type="entry name" value="NAD(P)-binding Rossmann-like Domain"/>
    <property type="match status" value="2"/>
</dbReference>
<evidence type="ECO:0000256" key="2">
    <source>
        <dbReference type="ARBA" id="ARBA00005216"/>
    </source>
</evidence>
<sequence length="575" mass="62330">MTQVHEPIGKAAQEPQTVRILITDKIAREGVELLQTQMPDAQIDERRGLTPEQLQEVIGEYHALIVRSETQVTAEVLNAGQNLKIVGRAGVGVDNIDTETATRQGIIVVNSPTGNIIAAAEHTIAMLMSLARHVPAANASTKAGKWERSRFLGIEVRNKTLGVVGLGKVGMAVARRAQGLEMQILAYDPFVSPEQARKNGVEMGSLEDVLRRSDFVTLHTSLTSGPQGTRGLIGEHELRMMKPGARLINCARGGLIEEEALLSALNDGHLAGAALDVFSQEPIRDNPTLIQLLAHERLIATPHLGASTEEAQVSVATDVAEQIVSVLNGGFPRAAVNAPLILPETLKVLQPYMTLLEKMGRLYTQLQPGPLSKIEVTYNGDIASYDLRPLQAALVKGLLESVSEVHVNMINAQVLAKQWGLEIVEQKSTTPAEFANQVTLRVLTPNGTTSSFVGKPGIEDERFDVISGSVIYDDPRIVRVGRYWSEFNPEGYILFCRNLDQPGMIGRAGTILGKAGINIRHMDVGPSVRRQSGQVTPHKADTALMVISVDDTIPDWAIRELSETGDIFGVTVVNL</sequence>
<dbReference type="PANTHER" id="PTHR42789:SF1">
    <property type="entry name" value="D-ISOMER SPECIFIC 2-HYDROXYACID DEHYDROGENASE FAMILY PROTEIN (AFU_ORTHOLOGUE AFUA_6G10090)"/>
    <property type="match status" value="1"/>
</dbReference>
<dbReference type="Gene3D" id="3.30.1330.90">
    <property type="entry name" value="D-3-phosphoglycerate dehydrogenase, domain 3"/>
    <property type="match status" value="1"/>
</dbReference>
<dbReference type="SUPFAM" id="SSF143548">
    <property type="entry name" value="Serine metabolism enzymes domain"/>
    <property type="match status" value="1"/>
</dbReference>
<evidence type="ECO:0000256" key="8">
    <source>
        <dbReference type="ARBA" id="ARBA00023299"/>
    </source>
</evidence>
<dbReference type="UniPathway" id="UPA00135">
    <property type="reaction ID" value="UER00196"/>
</dbReference>
<dbReference type="Pfam" id="PF19304">
    <property type="entry name" value="PGDH_inter"/>
    <property type="match status" value="1"/>
</dbReference>
<dbReference type="GO" id="GO:0051287">
    <property type="term" value="F:NAD binding"/>
    <property type="evidence" value="ECO:0007669"/>
    <property type="project" value="UniProtKB-UniRule"/>
</dbReference>
<dbReference type="GO" id="GO:0004617">
    <property type="term" value="F:phosphoglycerate dehydrogenase activity"/>
    <property type="evidence" value="ECO:0007669"/>
    <property type="project" value="UniProtKB-UniRule"/>
</dbReference>
<comment type="catalytic activity">
    <reaction evidence="9">
        <text>(R)-2-hydroxyglutarate + NAD(+) = 2-oxoglutarate + NADH + H(+)</text>
        <dbReference type="Rhea" id="RHEA:49612"/>
        <dbReference type="ChEBI" id="CHEBI:15378"/>
        <dbReference type="ChEBI" id="CHEBI:15801"/>
        <dbReference type="ChEBI" id="CHEBI:16810"/>
        <dbReference type="ChEBI" id="CHEBI:57540"/>
        <dbReference type="ChEBI" id="CHEBI:57945"/>
        <dbReference type="EC" id="1.1.1.399"/>
    </reaction>
</comment>
<dbReference type="PROSITE" id="PS00671">
    <property type="entry name" value="D_2_HYDROXYACID_DH_3"/>
    <property type="match status" value="1"/>
</dbReference>
<protein>
    <recommendedName>
        <fullName evidence="4 11">D-3-phosphoglycerate dehydrogenase</fullName>
        <ecNumber evidence="11">1.1.1.95</ecNumber>
    </recommendedName>
</protein>
<dbReference type="PROSITE" id="PS00065">
    <property type="entry name" value="D_2_HYDROXYACID_DH_1"/>
    <property type="match status" value="1"/>
</dbReference>
<evidence type="ECO:0000256" key="7">
    <source>
        <dbReference type="ARBA" id="ARBA00023027"/>
    </source>
</evidence>
<dbReference type="PROSITE" id="PS51671">
    <property type="entry name" value="ACT"/>
    <property type="match status" value="1"/>
</dbReference>